<feature type="compositionally biased region" description="Basic residues" evidence="1">
    <location>
        <begin position="60"/>
        <end position="71"/>
    </location>
</feature>
<reference evidence="2 3" key="1">
    <citation type="journal article" date="2011" name="Proc. Natl. Acad. Sci. U.S.A.">
        <title>Evolutionary erosion of yeast sex chromosomes by mating-type switching accidents.</title>
        <authorList>
            <person name="Gordon J.L."/>
            <person name="Armisen D."/>
            <person name="Proux-Wera E."/>
            <person name="Oheigeartaigh S.S."/>
            <person name="Byrne K.P."/>
            <person name="Wolfe K.H."/>
        </authorList>
    </citation>
    <scope>NUCLEOTIDE SEQUENCE [LARGE SCALE GENOMIC DNA]</scope>
    <source>
        <strain evidence="3">ATCC MYA-139 / BCRC 22969 / CBS 8797 / CCRC 22969 / KCTC 17520 / NBRC 10181 / NCYC 3082</strain>
    </source>
</reference>
<accession>J7RA73</accession>
<dbReference type="OrthoDB" id="4068661at2759"/>
<feature type="compositionally biased region" description="Low complexity" evidence="1">
    <location>
        <begin position="9"/>
        <end position="24"/>
    </location>
</feature>
<proteinExistence type="predicted"/>
<dbReference type="AlphaFoldDB" id="J7RA73"/>
<evidence type="ECO:0000256" key="1">
    <source>
        <dbReference type="SAM" id="MobiDB-lite"/>
    </source>
</evidence>
<dbReference type="KEGG" id="kng:KNAG_0H03610"/>
<sequence length="295" mass="32541">MAGKRGRRSNSNGARGTQQQQQQQNGRVGLVAVGNESDMGGPLRIFTTTSEDEQLSKQQSKNKLRRRRKRGDARGAMNEDFGDNFNSELFLDPELFRRTSKPRRGFSVANGHLLSDDNVGILLRQAELRVKAKRKVATGPGSVKNRASRKELLEAINAERDIANKTSRKRSRGKNVVPGRSNGPRSGSSQAQIPQNRLVLSTSTRAEDQLLAISNLTIGIDRENLKEVLQKVGKCKIASIKLRDLPTGSATAHVMMARPSVPELERLQVMFNGAQVDGRVIQVNITSKQQLGRGR</sequence>
<dbReference type="GO" id="GO:0003676">
    <property type="term" value="F:nucleic acid binding"/>
    <property type="evidence" value="ECO:0007669"/>
    <property type="project" value="InterPro"/>
</dbReference>
<protein>
    <recommendedName>
        <fullName evidence="4">RRM domain-containing protein</fullName>
    </recommendedName>
</protein>
<dbReference type="GeneID" id="34527507"/>
<name>J7RA73_HUIN7</name>
<dbReference type="OMA" id="CKIASIK"/>
<keyword evidence="3" id="KW-1185">Reference proteome</keyword>
<evidence type="ECO:0000313" key="3">
    <source>
        <dbReference type="Proteomes" id="UP000006310"/>
    </source>
</evidence>
<dbReference type="EMBL" id="HE978321">
    <property type="protein sequence ID" value="CCK71775.1"/>
    <property type="molecule type" value="Genomic_DNA"/>
</dbReference>
<feature type="compositionally biased region" description="Low complexity" evidence="1">
    <location>
        <begin position="178"/>
        <end position="189"/>
    </location>
</feature>
<dbReference type="HOGENOM" id="CLU_943549_0_0_1"/>
<dbReference type="SUPFAM" id="SSF54928">
    <property type="entry name" value="RNA-binding domain, RBD"/>
    <property type="match status" value="1"/>
</dbReference>
<gene>
    <name evidence="2" type="primary">KNAG0H03610</name>
    <name evidence="2" type="ordered locus">KNAG_0H03610</name>
</gene>
<evidence type="ECO:0008006" key="4">
    <source>
        <dbReference type="Google" id="ProtNLM"/>
    </source>
</evidence>
<dbReference type="RefSeq" id="XP_022466020.1">
    <property type="nucleotide sequence ID" value="XM_022609644.1"/>
</dbReference>
<dbReference type="eggNOG" id="ENOG502S5CR">
    <property type="taxonomic scope" value="Eukaryota"/>
</dbReference>
<dbReference type="InterPro" id="IPR035979">
    <property type="entry name" value="RBD_domain_sf"/>
</dbReference>
<evidence type="ECO:0000313" key="2">
    <source>
        <dbReference type="EMBL" id="CCK71775.1"/>
    </source>
</evidence>
<dbReference type="Proteomes" id="UP000006310">
    <property type="component" value="Chromosome 8"/>
</dbReference>
<feature type="region of interest" description="Disordered" evidence="1">
    <location>
        <begin position="162"/>
        <end position="195"/>
    </location>
</feature>
<feature type="region of interest" description="Disordered" evidence="1">
    <location>
        <begin position="1"/>
        <end position="82"/>
    </location>
</feature>
<reference evidence="3" key="2">
    <citation type="submission" date="2012-08" db="EMBL/GenBank/DDBJ databases">
        <title>Genome sequence of Kazachstania naganishii.</title>
        <authorList>
            <person name="Gordon J.L."/>
            <person name="Armisen D."/>
            <person name="Proux-Wera E."/>
            <person name="OhEigeartaigh S.S."/>
            <person name="Byrne K.P."/>
            <person name="Wolfe K.H."/>
        </authorList>
    </citation>
    <scope>NUCLEOTIDE SEQUENCE [LARGE SCALE GENOMIC DNA]</scope>
    <source>
        <strain evidence="3">ATCC MYA-139 / BCRC 22969 / CBS 8797 / CCRC 22969 / KCTC 17520 / NBRC 10181 / NCYC 3082</strain>
    </source>
</reference>
<organism evidence="2 3">
    <name type="scientific">Huiozyma naganishii (strain ATCC MYA-139 / BCRC 22969 / CBS 8797 / KCTC 17520 / NBRC 10181 / NCYC 3082 / Yp74L-3)</name>
    <name type="common">Yeast</name>
    <name type="synonym">Kazachstania naganishii</name>
    <dbReference type="NCBI Taxonomy" id="1071383"/>
    <lineage>
        <taxon>Eukaryota</taxon>
        <taxon>Fungi</taxon>
        <taxon>Dikarya</taxon>
        <taxon>Ascomycota</taxon>
        <taxon>Saccharomycotina</taxon>
        <taxon>Saccharomycetes</taxon>
        <taxon>Saccharomycetales</taxon>
        <taxon>Saccharomycetaceae</taxon>
        <taxon>Huiozyma</taxon>
    </lineage>
</organism>